<dbReference type="Proteomes" id="UP000272942">
    <property type="component" value="Unassembled WGS sequence"/>
</dbReference>
<evidence type="ECO:0000313" key="3">
    <source>
        <dbReference type="Proteomes" id="UP000272942"/>
    </source>
</evidence>
<evidence type="ECO:0000256" key="1">
    <source>
        <dbReference type="SAM" id="Phobius"/>
    </source>
</evidence>
<dbReference type="OrthoDB" id="28186at2759"/>
<reference evidence="4" key="1">
    <citation type="submission" date="2016-06" db="UniProtKB">
        <authorList>
            <consortium name="WormBaseParasite"/>
        </authorList>
    </citation>
    <scope>IDENTIFICATION</scope>
</reference>
<organism evidence="4">
    <name type="scientific">Echinostoma caproni</name>
    <dbReference type="NCBI Taxonomy" id="27848"/>
    <lineage>
        <taxon>Eukaryota</taxon>
        <taxon>Metazoa</taxon>
        <taxon>Spiralia</taxon>
        <taxon>Lophotrochozoa</taxon>
        <taxon>Platyhelminthes</taxon>
        <taxon>Trematoda</taxon>
        <taxon>Digenea</taxon>
        <taxon>Plagiorchiida</taxon>
        <taxon>Echinostomata</taxon>
        <taxon>Echinostomatoidea</taxon>
        <taxon>Echinostomatidae</taxon>
        <taxon>Echinostoma</taxon>
    </lineage>
</organism>
<protein>
    <submittedName>
        <fullName evidence="2 4">Uncharacterized protein</fullName>
    </submittedName>
</protein>
<sequence length="113" mass="12940">MALMQDRTSAASAEPNEFGCCEVLLTFVCDELFLAHIAPVDFNRYQFVIRFSGLSPESRLADDSEPANSPVVQLADVAFVFRYYNPQFTYMELISRFVFFILTELITSIFLFL</sequence>
<keyword evidence="1" id="KW-1133">Transmembrane helix</keyword>
<proteinExistence type="predicted"/>
<dbReference type="AlphaFoldDB" id="A0A183AYN3"/>
<gene>
    <name evidence="2" type="ORF">ECPE_LOCUS12068</name>
</gene>
<name>A0A183AYN3_9TREM</name>
<keyword evidence="3" id="KW-1185">Reference proteome</keyword>
<accession>A0A183AYN3</accession>
<evidence type="ECO:0000313" key="2">
    <source>
        <dbReference type="EMBL" id="VDP89299.1"/>
    </source>
</evidence>
<keyword evidence="1" id="KW-0472">Membrane</keyword>
<keyword evidence="1" id="KW-0812">Transmembrane</keyword>
<evidence type="ECO:0000313" key="4">
    <source>
        <dbReference type="WBParaSite" id="ECPE_0001210301-mRNA-1"/>
    </source>
</evidence>
<dbReference type="EMBL" id="UZAN01052092">
    <property type="protein sequence ID" value="VDP89299.1"/>
    <property type="molecule type" value="Genomic_DNA"/>
</dbReference>
<reference evidence="2 3" key="2">
    <citation type="submission" date="2018-11" db="EMBL/GenBank/DDBJ databases">
        <authorList>
            <consortium name="Pathogen Informatics"/>
        </authorList>
    </citation>
    <scope>NUCLEOTIDE SEQUENCE [LARGE SCALE GENOMIC DNA]</scope>
    <source>
        <strain evidence="2 3">Egypt</strain>
    </source>
</reference>
<feature type="transmembrane region" description="Helical" evidence="1">
    <location>
        <begin position="93"/>
        <end position="112"/>
    </location>
</feature>
<dbReference type="WBParaSite" id="ECPE_0001210301-mRNA-1">
    <property type="protein sequence ID" value="ECPE_0001210301-mRNA-1"/>
    <property type="gene ID" value="ECPE_0001210301"/>
</dbReference>